<protein>
    <submittedName>
        <fullName evidence="1">Uncharacterized protein</fullName>
    </submittedName>
</protein>
<gene>
    <name evidence="1" type="ORF">CYNAS_LOCUS9326</name>
</gene>
<reference evidence="1" key="1">
    <citation type="submission" date="2023-07" db="EMBL/GenBank/DDBJ databases">
        <authorList>
            <consortium name="CYATHOMIX"/>
        </authorList>
    </citation>
    <scope>NUCLEOTIDE SEQUENCE</scope>
    <source>
        <strain evidence="1">N/A</strain>
    </source>
</reference>
<comment type="caution">
    <text evidence="1">The sequence shown here is derived from an EMBL/GenBank/DDBJ whole genome shotgun (WGS) entry which is preliminary data.</text>
</comment>
<dbReference type="EMBL" id="CATQJL010000223">
    <property type="protein sequence ID" value="CAJ0597343.1"/>
    <property type="molecule type" value="Genomic_DNA"/>
</dbReference>
<dbReference type="AlphaFoldDB" id="A0AA36GSA2"/>
<keyword evidence="2" id="KW-1185">Reference proteome</keyword>
<organism evidence="1 2">
    <name type="scientific">Cylicocyclus nassatus</name>
    <name type="common">Nematode worm</name>
    <dbReference type="NCBI Taxonomy" id="53992"/>
    <lineage>
        <taxon>Eukaryota</taxon>
        <taxon>Metazoa</taxon>
        <taxon>Ecdysozoa</taxon>
        <taxon>Nematoda</taxon>
        <taxon>Chromadorea</taxon>
        <taxon>Rhabditida</taxon>
        <taxon>Rhabditina</taxon>
        <taxon>Rhabditomorpha</taxon>
        <taxon>Strongyloidea</taxon>
        <taxon>Strongylidae</taxon>
        <taxon>Cylicocyclus</taxon>
    </lineage>
</organism>
<accession>A0AA36GSA2</accession>
<name>A0AA36GSA2_CYLNA</name>
<evidence type="ECO:0000313" key="1">
    <source>
        <dbReference type="EMBL" id="CAJ0597343.1"/>
    </source>
</evidence>
<evidence type="ECO:0000313" key="2">
    <source>
        <dbReference type="Proteomes" id="UP001176961"/>
    </source>
</evidence>
<sequence>MMKHVLRALGNVATLSLTFQKSDSLAVDAMEATRVASRSLIDTVINSLHHELMRSTSVLRLSNGRREKRLDKQFLLDYYKKSEHRMAARILTNALQRPQVERQGTFLRSVQRNGLNLLTVAPSKLAYQWIHPKPGLNAPAGVHSAKGSSTNMMSTIQEALSKKKLNASSLTNIMGTEAEVETLLNVFSEQAVKGPLRSESDIERVRQDIVAEERAKAQIFSIGTRYTAWQSHLRQCITMQKIELLLYIVILKSLAEDIPPPPRRQSE</sequence>
<proteinExistence type="predicted"/>
<dbReference type="Proteomes" id="UP001176961">
    <property type="component" value="Unassembled WGS sequence"/>
</dbReference>